<dbReference type="OrthoDB" id="9782326at2"/>
<dbReference type="GO" id="GO:0055085">
    <property type="term" value="P:transmembrane transport"/>
    <property type="evidence" value="ECO:0007669"/>
    <property type="project" value="InterPro"/>
</dbReference>
<keyword evidence="3 5" id="KW-1133">Transmembrane helix</keyword>
<gene>
    <name evidence="8" type="ORF">FHX44_111080</name>
</gene>
<dbReference type="Gene3D" id="1.10.3720.10">
    <property type="entry name" value="MetI-like"/>
    <property type="match status" value="1"/>
</dbReference>
<name>A0A561SJX6_9PSEU</name>
<evidence type="ECO:0000256" key="4">
    <source>
        <dbReference type="ARBA" id="ARBA00023136"/>
    </source>
</evidence>
<keyword evidence="9" id="KW-1185">Reference proteome</keyword>
<accession>A0A561SJX6</accession>
<feature type="transmembrane region" description="Helical" evidence="5">
    <location>
        <begin position="232"/>
        <end position="250"/>
    </location>
</feature>
<dbReference type="InterPro" id="IPR000515">
    <property type="entry name" value="MetI-like"/>
</dbReference>
<dbReference type="InterPro" id="IPR035906">
    <property type="entry name" value="MetI-like_sf"/>
</dbReference>
<feature type="transmembrane region" description="Helical" evidence="5">
    <location>
        <begin position="182"/>
        <end position="207"/>
    </location>
</feature>
<organism evidence="8 9">
    <name type="scientific">Pseudonocardia hierapolitana</name>
    <dbReference type="NCBI Taxonomy" id="1128676"/>
    <lineage>
        <taxon>Bacteria</taxon>
        <taxon>Bacillati</taxon>
        <taxon>Actinomycetota</taxon>
        <taxon>Actinomycetes</taxon>
        <taxon>Pseudonocardiales</taxon>
        <taxon>Pseudonocardiaceae</taxon>
        <taxon>Pseudonocardia</taxon>
    </lineage>
</organism>
<keyword evidence="5" id="KW-0813">Transport</keyword>
<dbReference type="SUPFAM" id="SSF161098">
    <property type="entry name" value="MetI-like"/>
    <property type="match status" value="1"/>
</dbReference>
<dbReference type="GO" id="GO:0005886">
    <property type="term" value="C:plasma membrane"/>
    <property type="evidence" value="ECO:0007669"/>
    <property type="project" value="UniProtKB-SubCell"/>
</dbReference>
<dbReference type="PROSITE" id="PS50928">
    <property type="entry name" value="ABC_TM1"/>
    <property type="match status" value="1"/>
</dbReference>
<comment type="caution">
    <text evidence="8">The sequence shown here is derived from an EMBL/GenBank/DDBJ whole genome shotgun (WGS) entry which is preliminary data.</text>
</comment>
<evidence type="ECO:0000259" key="7">
    <source>
        <dbReference type="PROSITE" id="PS50928"/>
    </source>
</evidence>
<feature type="transmembrane region" description="Helical" evidence="5">
    <location>
        <begin position="134"/>
        <end position="154"/>
    </location>
</feature>
<dbReference type="Proteomes" id="UP000321261">
    <property type="component" value="Unassembled WGS sequence"/>
</dbReference>
<comment type="subcellular location">
    <subcellularLocation>
        <location evidence="5">Cell membrane</location>
        <topology evidence="5">Multi-pass membrane protein</topology>
    </subcellularLocation>
    <subcellularLocation>
        <location evidence="1">Membrane</location>
        <topology evidence="1">Multi-pass membrane protein</topology>
    </subcellularLocation>
</comment>
<dbReference type="EMBL" id="VIWU01000001">
    <property type="protein sequence ID" value="TWF75196.1"/>
    <property type="molecule type" value="Genomic_DNA"/>
</dbReference>
<evidence type="ECO:0000313" key="9">
    <source>
        <dbReference type="Proteomes" id="UP000321261"/>
    </source>
</evidence>
<evidence type="ECO:0000256" key="2">
    <source>
        <dbReference type="ARBA" id="ARBA00022692"/>
    </source>
</evidence>
<dbReference type="CDD" id="cd06261">
    <property type="entry name" value="TM_PBP2"/>
    <property type="match status" value="1"/>
</dbReference>
<feature type="transmembrane region" description="Helical" evidence="5">
    <location>
        <begin position="101"/>
        <end position="122"/>
    </location>
</feature>
<reference evidence="8 9" key="1">
    <citation type="submission" date="2019-06" db="EMBL/GenBank/DDBJ databases">
        <title>Sequencing the genomes of 1000 actinobacteria strains.</title>
        <authorList>
            <person name="Klenk H.-P."/>
        </authorList>
    </citation>
    <scope>NUCLEOTIDE SEQUENCE [LARGE SCALE GENOMIC DNA]</scope>
    <source>
        <strain evidence="8 9">DSM 45671</strain>
    </source>
</reference>
<protein>
    <submittedName>
        <fullName evidence="8">Carbohydrate ABC transporter membrane protein 1 (CUT1 family)</fullName>
    </submittedName>
</protein>
<dbReference type="InterPro" id="IPR052730">
    <property type="entry name" value="Sugar_ABC_transporter"/>
</dbReference>
<sequence length="320" mass="34601">MTAVTTRTRAAAPPAAPPPAPSPSRRRRGDGATPVARGVWPLLAPAMAVTVALVVLPVLYTVWLSLSDRRRDGTNAGFVGLDNFARMVQSPEFWNSVRVTLVLFVVCLLVETVLGIALGYLLSIDVPGRKVFQGLMLIPAITASVAVALVWMLIYDPTLGAANQILTAVGLDPVVWLGDPDIALWSIAIVDVWQWTPFMALIIAAGIRSLPAEPFEAASIDGASGWRKARHVGLPLLMPVISVAMLLRTVDLVRFFDTVYIMTQGGPVDATNTLNVYGYRAAFIDQEASYAAALQLSLLLLVVIMAGGFTLWRRRRNSDR</sequence>
<keyword evidence="4 5" id="KW-0472">Membrane</keyword>
<evidence type="ECO:0000256" key="6">
    <source>
        <dbReference type="SAM" id="MobiDB-lite"/>
    </source>
</evidence>
<feature type="compositionally biased region" description="Low complexity" evidence="6">
    <location>
        <begin position="1"/>
        <end position="13"/>
    </location>
</feature>
<feature type="transmembrane region" description="Helical" evidence="5">
    <location>
        <begin position="35"/>
        <end position="60"/>
    </location>
</feature>
<dbReference type="Pfam" id="PF00528">
    <property type="entry name" value="BPD_transp_1"/>
    <property type="match status" value="1"/>
</dbReference>
<dbReference type="PANTHER" id="PTHR43759:SF1">
    <property type="entry name" value="GLUCOSE IMPORT SYSTEM PERMEASE PROTEIN GLCT"/>
    <property type="match status" value="1"/>
</dbReference>
<comment type="similarity">
    <text evidence="5">Belongs to the binding-protein-dependent transport system permease family.</text>
</comment>
<evidence type="ECO:0000256" key="3">
    <source>
        <dbReference type="ARBA" id="ARBA00022989"/>
    </source>
</evidence>
<evidence type="ECO:0000256" key="5">
    <source>
        <dbReference type="RuleBase" id="RU363032"/>
    </source>
</evidence>
<feature type="transmembrane region" description="Helical" evidence="5">
    <location>
        <begin position="290"/>
        <end position="312"/>
    </location>
</feature>
<dbReference type="AlphaFoldDB" id="A0A561SJX6"/>
<feature type="region of interest" description="Disordered" evidence="6">
    <location>
        <begin position="1"/>
        <end position="32"/>
    </location>
</feature>
<keyword evidence="2 5" id="KW-0812">Transmembrane</keyword>
<dbReference type="PANTHER" id="PTHR43759">
    <property type="entry name" value="TREHALOSE TRANSPORT SYSTEM PERMEASE PROTEIN SUGA"/>
    <property type="match status" value="1"/>
</dbReference>
<feature type="domain" description="ABC transmembrane type-1" evidence="7">
    <location>
        <begin position="97"/>
        <end position="311"/>
    </location>
</feature>
<evidence type="ECO:0000313" key="8">
    <source>
        <dbReference type="EMBL" id="TWF75196.1"/>
    </source>
</evidence>
<evidence type="ECO:0000256" key="1">
    <source>
        <dbReference type="ARBA" id="ARBA00004141"/>
    </source>
</evidence>
<proteinExistence type="inferred from homology"/>